<evidence type="ECO:0000256" key="1">
    <source>
        <dbReference type="PROSITE-ProRule" id="PRU00117"/>
    </source>
</evidence>
<dbReference type="AlphaFoldDB" id="A0A8T2B562"/>
<dbReference type="PANTHER" id="PTHR13360">
    <property type="entry name" value="ACTIVATING SIGNAL COINTEGRATOR 1 COMPLEX SUBUNIT 1"/>
    <property type="match status" value="1"/>
</dbReference>
<dbReference type="PANTHER" id="PTHR13360:SF1">
    <property type="entry name" value="ACTIVATING SIGNAL COINTEGRATOR 1 COMPLEX SUBUNIT 1"/>
    <property type="match status" value="1"/>
</dbReference>
<keyword evidence="4" id="KW-1185">Reference proteome</keyword>
<dbReference type="GO" id="GO:0006355">
    <property type="term" value="P:regulation of DNA-templated transcription"/>
    <property type="evidence" value="ECO:0007669"/>
    <property type="project" value="TreeGrafter"/>
</dbReference>
<dbReference type="SMART" id="SM00322">
    <property type="entry name" value="KH"/>
    <property type="match status" value="1"/>
</dbReference>
<dbReference type="EMBL" id="JAEFBJ010000008">
    <property type="protein sequence ID" value="KAG7582158.1"/>
    <property type="molecule type" value="Genomic_DNA"/>
</dbReference>
<dbReference type="GO" id="GO:0003723">
    <property type="term" value="F:RNA binding"/>
    <property type="evidence" value="ECO:0007669"/>
    <property type="project" value="UniProtKB-UniRule"/>
</dbReference>
<protein>
    <submittedName>
        <fullName evidence="3">K Homology domain</fullName>
    </submittedName>
</protein>
<dbReference type="InterPro" id="IPR009210">
    <property type="entry name" value="ASCC1"/>
</dbReference>
<evidence type="ECO:0000313" key="3">
    <source>
        <dbReference type="EMBL" id="KAG7582158.1"/>
    </source>
</evidence>
<keyword evidence="1" id="KW-0694">RNA-binding</keyword>
<dbReference type="GO" id="GO:0005634">
    <property type="term" value="C:nucleus"/>
    <property type="evidence" value="ECO:0007669"/>
    <property type="project" value="TreeGrafter"/>
</dbReference>
<dbReference type="OrthoDB" id="277832at2759"/>
<sequence>MLAYRTLFRIDRVFGFTSRCFQSKPESFSILSFRGSEKSAMDGFKKQKMVNLVWRPISTQSSSILAEAGNEVQEVAQCSKSSDVSEEDIKGGVNETASVVSAGKHSVSLEVGASLIKFIRGKEGTTHMKLEEEMGVKIILPSSRNEDYISIEGGSVECVTKASERIATIVDEVVRSPSLDYSHFVSLPLAIHPELVDKLVNFQNSILGNHSIASDKLDDQANRATTSVAVDLKANSETNKVNVDIKSIPIVSYPPKAKSKSSTLLDLGIEKSIFIKPSTFHLTVVMLKLWNKDRVNAARDVLKSISPSVMDALDNKPVFIRLKGLDCMRGPLAKTRVLYAPVEEIGDEGRLLRACQVITDAFVKAGLVLEKDAKQSLKLHVTVMNARHRKRRKNNKKKMETFDAREIHEQFGNEDWGEYLIREAHLSQRFMFDQNGYYRCCASLPFPGEQRA</sequence>
<organism evidence="3 4">
    <name type="scientific">Arabidopsis suecica</name>
    <name type="common">Swedish thale-cress</name>
    <name type="synonym">Cardaminopsis suecica</name>
    <dbReference type="NCBI Taxonomy" id="45249"/>
    <lineage>
        <taxon>Eukaryota</taxon>
        <taxon>Viridiplantae</taxon>
        <taxon>Streptophyta</taxon>
        <taxon>Embryophyta</taxon>
        <taxon>Tracheophyta</taxon>
        <taxon>Spermatophyta</taxon>
        <taxon>Magnoliopsida</taxon>
        <taxon>eudicotyledons</taxon>
        <taxon>Gunneridae</taxon>
        <taxon>Pentapetalae</taxon>
        <taxon>rosids</taxon>
        <taxon>malvids</taxon>
        <taxon>Brassicales</taxon>
        <taxon>Brassicaceae</taxon>
        <taxon>Camelineae</taxon>
        <taxon>Arabidopsis</taxon>
    </lineage>
</organism>
<name>A0A8T2B562_ARASU</name>
<dbReference type="Pfam" id="PF10469">
    <property type="entry name" value="AKAP7_NLS"/>
    <property type="match status" value="1"/>
</dbReference>
<reference evidence="3 4" key="1">
    <citation type="submission" date="2020-12" db="EMBL/GenBank/DDBJ databases">
        <title>Concerted genomic and epigenomic changes stabilize Arabidopsis allopolyploids.</title>
        <authorList>
            <person name="Chen Z."/>
        </authorList>
    </citation>
    <scope>NUCLEOTIDE SEQUENCE [LARGE SCALE GENOMIC DNA]</scope>
    <source>
        <strain evidence="3">As9502</strain>
        <tissue evidence="3">Leaf</tissue>
    </source>
</reference>
<dbReference type="InterPro" id="IPR004088">
    <property type="entry name" value="KH_dom_type_1"/>
</dbReference>
<dbReference type="GO" id="GO:0006307">
    <property type="term" value="P:DNA alkylation repair"/>
    <property type="evidence" value="ECO:0007669"/>
    <property type="project" value="InterPro"/>
</dbReference>
<dbReference type="Pfam" id="PF00013">
    <property type="entry name" value="KH_1"/>
    <property type="match status" value="1"/>
</dbReference>
<proteinExistence type="predicted"/>
<evidence type="ECO:0000259" key="2">
    <source>
        <dbReference type="SMART" id="SM00322"/>
    </source>
</evidence>
<dbReference type="InterPro" id="IPR004087">
    <property type="entry name" value="KH_dom"/>
</dbReference>
<evidence type="ECO:0000313" key="4">
    <source>
        <dbReference type="Proteomes" id="UP000694251"/>
    </source>
</evidence>
<dbReference type="Proteomes" id="UP000694251">
    <property type="component" value="Chromosome 8"/>
</dbReference>
<comment type="caution">
    <text evidence="3">The sequence shown here is derived from an EMBL/GenBank/DDBJ whole genome shotgun (WGS) entry which is preliminary data.</text>
</comment>
<gene>
    <name evidence="3" type="ORF">ISN44_As08g017700</name>
</gene>
<dbReference type="InterPro" id="IPR019510">
    <property type="entry name" value="AKAP7-like_phosphoesterase"/>
</dbReference>
<feature type="domain" description="K Homology" evidence="2">
    <location>
        <begin position="103"/>
        <end position="171"/>
    </location>
</feature>
<accession>A0A8T2B562</accession>
<dbReference type="PROSITE" id="PS50084">
    <property type="entry name" value="KH_TYPE_1"/>
    <property type="match status" value="1"/>
</dbReference>